<comment type="caution">
    <text evidence="4">The sequence shown here is derived from an EMBL/GenBank/DDBJ whole genome shotgun (WGS) entry which is preliminary data.</text>
</comment>
<keyword evidence="1" id="KW-0862">Zinc</keyword>
<evidence type="ECO:0000259" key="3">
    <source>
        <dbReference type="PROSITE" id="PS50157"/>
    </source>
</evidence>
<gene>
    <name evidence="4" type="primary">jg2193</name>
    <name evidence="4" type="ORF">PAEG_LOCUS7747</name>
</gene>
<evidence type="ECO:0000313" key="5">
    <source>
        <dbReference type="Proteomes" id="UP000838756"/>
    </source>
</evidence>
<evidence type="ECO:0000256" key="1">
    <source>
        <dbReference type="PROSITE-ProRule" id="PRU00042"/>
    </source>
</evidence>
<keyword evidence="1" id="KW-0479">Metal-binding</keyword>
<dbReference type="SMART" id="SM00355">
    <property type="entry name" value="ZnF_C2H2"/>
    <property type="match status" value="2"/>
</dbReference>
<keyword evidence="1" id="KW-0863">Zinc-finger</keyword>
<dbReference type="Proteomes" id="UP000838756">
    <property type="component" value="Unassembled WGS sequence"/>
</dbReference>
<dbReference type="OrthoDB" id="654211at2759"/>
<reference evidence="4" key="1">
    <citation type="submission" date="2022-03" db="EMBL/GenBank/DDBJ databases">
        <authorList>
            <person name="Lindestad O."/>
        </authorList>
    </citation>
    <scope>NUCLEOTIDE SEQUENCE</scope>
</reference>
<dbReference type="Gene3D" id="3.30.160.60">
    <property type="entry name" value="Classic Zinc Finger"/>
    <property type="match status" value="1"/>
</dbReference>
<dbReference type="EMBL" id="CAKXAJ010022631">
    <property type="protein sequence ID" value="CAH2227218.1"/>
    <property type="molecule type" value="Genomic_DNA"/>
</dbReference>
<sequence length="313" mass="35858">ITIRDIKSISRAANQLKSSLGQKIYEPNECDVVLIENKDVEVKIEESNEFNGVNEFNGADDNGLDGDNDNGFTNQDANVNDNDSNSEYKCPVEVKDENTNNEIFFEEYPVFDESDNVTLSEINKKDKVKKKKAVKKVKQTKGVIKVKRRKEDDDNPSSTMDKYKISDVKRRKTTDTLDESLFTIATLTYEEQIAEIQTRQNTASYKTSPFKCGACYRGFHVRDRYDAHVVRHSEQSGAYECFICKTRLKTGRALRKHLTAQHTEKFSCKGCPFVTRNRYDYIPVKSPGAEALYDVTMKLSTFWAPLNPYTRDL</sequence>
<dbReference type="PROSITE" id="PS00028">
    <property type="entry name" value="ZINC_FINGER_C2H2_1"/>
    <property type="match status" value="2"/>
</dbReference>
<dbReference type="InterPro" id="IPR013087">
    <property type="entry name" value="Znf_C2H2_type"/>
</dbReference>
<evidence type="ECO:0000313" key="4">
    <source>
        <dbReference type="EMBL" id="CAH2227218.1"/>
    </source>
</evidence>
<keyword evidence="5" id="KW-1185">Reference proteome</keyword>
<dbReference type="GO" id="GO:0008270">
    <property type="term" value="F:zinc ion binding"/>
    <property type="evidence" value="ECO:0007669"/>
    <property type="project" value="UniProtKB-KW"/>
</dbReference>
<name>A0A8S4QYQ1_9NEOP</name>
<dbReference type="AlphaFoldDB" id="A0A8S4QYQ1"/>
<organism evidence="4 5">
    <name type="scientific">Pararge aegeria aegeria</name>
    <dbReference type="NCBI Taxonomy" id="348720"/>
    <lineage>
        <taxon>Eukaryota</taxon>
        <taxon>Metazoa</taxon>
        <taxon>Ecdysozoa</taxon>
        <taxon>Arthropoda</taxon>
        <taxon>Hexapoda</taxon>
        <taxon>Insecta</taxon>
        <taxon>Pterygota</taxon>
        <taxon>Neoptera</taxon>
        <taxon>Endopterygota</taxon>
        <taxon>Lepidoptera</taxon>
        <taxon>Glossata</taxon>
        <taxon>Ditrysia</taxon>
        <taxon>Papilionoidea</taxon>
        <taxon>Nymphalidae</taxon>
        <taxon>Satyrinae</taxon>
        <taxon>Satyrini</taxon>
        <taxon>Parargina</taxon>
        <taxon>Pararge</taxon>
    </lineage>
</organism>
<feature type="compositionally biased region" description="Polar residues" evidence="2">
    <location>
        <begin position="72"/>
        <end position="85"/>
    </location>
</feature>
<accession>A0A8S4QYQ1</accession>
<dbReference type="PROSITE" id="PS50157">
    <property type="entry name" value="ZINC_FINGER_C2H2_2"/>
    <property type="match status" value="1"/>
</dbReference>
<protein>
    <submittedName>
        <fullName evidence="4">Jg2193 protein</fullName>
    </submittedName>
</protein>
<evidence type="ECO:0000256" key="2">
    <source>
        <dbReference type="SAM" id="MobiDB-lite"/>
    </source>
</evidence>
<feature type="domain" description="C2H2-type" evidence="3">
    <location>
        <begin position="210"/>
        <end position="237"/>
    </location>
</feature>
<proteinExistence type="predicted"/>
<feature type="region of interest" description="Disordered" evidence="2">
    <location>
        <begin position="52"/>
        <end position="85"/>
    </location>
</feature>
<feature type="non-terminal residue" evidence="4">
    <location>
        <position position="1"/>
    </location>
</feature>